<reference evidence="5 7" key="3">
    <citation type="submission" date="2024-08" db="EMBL/GenBank/DDBJ databases">
        <authorList>
            <person name="Wei W."/>
        </authorList>
    </citation>
    <scope>NUCLEOTIDE SEQUENCE [LARGE SCALE GENOMIC DNA]</scope>
    <source>
        <strain evidence="5 7">XU2</strain>
    </source>
</reference>
<evidence type="ECO:0000313" key="6">
    <source>
        <dbReference type="Proteomes" id="UP000323866"/>
    </source>
</evidence>
<reference evidence="4 6" key="2">
    <citation type="submission" date="2019-09" db="EMBL/GenBank/DDBJ databases">
        <title>A bacterium isolated from glacier soil.</title>
        <authorList>
            <person name="Liu Q."/>
        </authorList>
    </citation>
    <scope>NUCLEOTIDE SEQUENCE [LARGE SCALE GENOMIC DNA]</scope>
    <source>
        <strain evidence="4 6">MDT1-10-3</strain>
    </source>
</reference>
<dbReference type="GO" id="GO:0016757">
    <property type="term" value="F:glycosyltransferase activity"/>
    <property type="evidence" value="ECO:0007669"/>
    <property type="project" value="InterPro"/>
</dbReference>
<protein>
    <submittedName>
        <fullName evidence="4">Glycosyltransferase family 4 protein</fullName>
    </submittedName>
</protein>
<dbReference type="Proteomes" id="UP000323866">
    <property type="component" value="Unassembled WGS sequence"/>
</dbReference>
<accession>A0A5M8QHZ5</accession>
<evidence type="ECO:0000313" key="4">
    <source>
        <dbReference type="EMBL" id="KAA6434594.1"/>
    </source>
</evidence>
<evidence type="ECO:0000256" key="1">
    <source>
        <dbReference type="ARBA" id="ARBA00022679"/>
    </source>
</evidence>
<keyword evidence="1 4" id="KW-0808">Transferase</keyword>
<dbReference type="Pfam" id="PF00534">
    <property type="entry name" value="Glycos_transf_1"/>
    <property type="match status" value="1"/>
</dbReference>
<evidence type="ECO:0000313" key="5">
    <source>
        <dbReference type="EMBL" id="MFA1770517.1"/>
    </source>
</evidence>
<gene>
    <name evidence="5" type="ORF">ACD591_04380</name>
    <name evidence="4" type="ORF">FOE74_10440</name>
</gene>
<dbReference type="SUPFAM" id="SSF53756">
    <property type="entry name" value="UDP-Glycosyltransferase/glycogen phosphorylase"/>
    <property type="match status" value="1"/>
</dbReference>
<keyword evidence="7" id="KW-1185">Reference proteome</keyword>
<dbReference type="OrthoDB" id="9801609at2"/>
<organism evidence="4 6">
    <name type="scientific">Rufibacter glacialis</name>
    <dbReference type="NCBI Taxonomy" id="1259555"/>
    <lineage>
        <taxon>Bacteria</taxon>
        <taxon>Pseudomonadati</taxon>
        <taxon>Bacteroidota</taxon>
        <taxon>Cytophagia</taxon>
        <taxon>Cytophagales</taxon>
        <taxon>Hymenobacteraceae</taxon>
        <taxon>Rufibacter</taxon>
    </lineage>
</organism>
<dbReference type="EMBL" id="VKKZ01000020">
    <property type="protein sequence ID" value="KAA6434594.1"/>
    <property type="molecule type" value="Genomic_DNA"/>
</dbReference>
<dbReference type="PANTHER" id="PTHR46401">
    <property type="entry name" value="GLYCOSYLTRANSFERASE WBBK-RELATED"/>
    <property type="match status" value="1"/>
</dbReference>
<dbReference type="RefSeq" id="WP_149098537.1">
    <property type="nucleotide sequence ID" value="NZ_BMMG01000003.1"/>
</dbReference>
<dbReference type="InterPro" id="IPR001296">
    <property type="entry name" value="Glyco_trans_1"/>
</dbReference>
<name>A0A5M8QHZ5_9BACT</name>
<dbReference type="CDD" id="cd03809">
    <property type="entry name" value="GT4_MtfB-like"/>
    <property type="match status" value="1"/>
</dbReference>
<dbReference type="Gene3D" id="3.40.50.2000">
    <property type="entry name" value="Glycogen Phosphorylase B"/>
    <property type="match status" value="2"/>
</dbReference>
<dbReference type="Pfam" id="PF13439">
    <property type="entry name" value="Glyco_transf_4"/>
    <property type="match status" value="1"/>
</dbReference>
<feature type="domain" description="Glycosyl transferase family 1" evidence="2">
    <location>
        <begin position="188"/>
        <end position="347"/>
    </location>
</feature>
<evidence type="ECO:0000313" key="7">
    <source>
        <dbReference type="Proteomes" id="UP001570846"/>
    </source>
</evidence>
<dbReference type="InterPro" id="IPR028098">
    <property type="entry name" value="Glyco_trans_4-like_N"/>
</dbReference>
<dbReference type="EMBL" id="JBGOGF010000002">
    <property type="protein sequence ID" value="MFA1770517.1"/>
    <property type="molecule type" value="Genomic_DNA"/>
</dbReference>
<comment type="caution">
    <text evidence="4">The sequence shown here is derived from an EMBL/GenBank/DDBJ whole genome shotgun (WGS) entry which is preliminary data.</text>
</comment>
<sequence length="373" mass="42248">MPSLVIDARMVHSSGIGVYLRQLIPLVAAHFQITLLGKVEEFTELREQAEFSVIPDASPIYSLKEQRALFSKVPACDIFWSPQYNVPLFPIRAKRRVVTIHDAYHLAFWHTLTLAQKVYAPVVMRAATKLSDQVVTVSNFSRQEIIHHTKCSPDKVKVIYNGLDHTLFRPSFSENARETLQRAMPHLPEKYLLYVGNVKPHKNLITLLRAYAKLSPEVRETYGLVLVGKKEGFLTPDQEVFSFLEQEPGLAQRVHFTGYVPDPLLPFLYNCASLSVFPSLYEGFGLPPLESMACGCPVLASNAASIPEVCGQAAMYFNPLHPEELTSQIELVLREERLQQELRQKGFEQSQKFSWESSAHQHIQLFHTLAAFA</sequence>
<dbReference type="Proteomes" id="UP001570846">
    <property type="component" value="Unassembled WGS sequence"/>
</dbReference>
<proteinExistence type="predicted"/>
<dbReference type="PANTHER" id="PTHR46401:SF2">
    <property type="entry name" value="GLYCOSYLTRANSFERASE WBBK-RELATED"/>
    <property type="match status" value="1"/>
</dbReference>
<dbReference type="FunFam" id="3.40.50.2000:FF:000119">
    <property type="entry name" value="Glycosyl transferase group 1"/>
    <property type="match status" value="1"/>
</dbReference>
<dbReference type="GO" id="GO:0009103">
    <property type="term" value="P:lipopolysaccharide biosynthetic process"/>
    <property type="evidence" value="ECO:0007669"/>
    <property type="project" value="TreeGrafter"/>
</dbReference>
<evidence type="ECO:0000259" key="2">
    <source>
        <dbReference type="Pfam" id="PF00534"/>
    </source>
</evidence>
<dbReference type="AlphaFoldDB" id="A0A5M8QHZ5"/>
<feature type="domain" description="Glycosyltransferase subfamily 4-like N-terminal" evidence="3">
    <location>
        <begin position="56"/>
        <end position="165"/>
    </location>
</feature>
<evidence type="ECO:0000259" key="3">
    <source>
        <dbReference type="Pfam" id="PF13439"/>
    </source>
</evidence>
<reference evidence="4 6" key="1">
    <citation type="submission" date="2019-07" db="EMBL/GenBank/DDBJ databases">
        <authorList>
            <person name="Qu J.-H."/>
        </authorList>
    </citation>
    <scope>NUCLEOTIDE SEQUENCE [LARGE SCALE GENOMIC DNA]</scope>
    <source>
        <strain evidence="4 6">MDT1-10-3</strain>
    </source>
</reference>